<feature type="non-terminal residue" evidence="1">
    <location>
        <position position="1"/>
    </location>
</feature>
<evidence type="ECO:0000313" key="1">
    <source>
        <dbReference type="EMBL" id="CAG7667385.1"/>
    </source>
</evidence>
<dbReference type="AlphaFoldDB" id="A0A8J2JLR4"/>
<gene>
    <name evidence="1" type="ORF">AFUS01_LOCUS1738</name>
</gene>
<keyword evidence="2" id="KW-1185">Reference proteome</keyword>
<accession>A0A8J2JLR4</accession>
<dbReference type="Proteomes" id="UP000708208">
    <property type="component" value="Unassembled WGS sequence"/>
</dbReference>
<organism evidence="1 2">
    <name type="scientific">Allacma fusca</name>
    <dbReference type="NCBI Taxonomy" id="39272"/>
    <lineage>
        <taxon>Eukaryota</taxon>
        <taxon>Metazoa</taxon>
        <taxon>Ecdysozoa</taxon>
        <taxon>Arthropoda</taxon>
        <taxon>Hexapoda</taxon>
        <taxon>Collembola</taxon>
        <taxon>Symphypleona</taxon>
        <taxon>Sminthuridae</taxon>
        <taxon>Allacma</taxon>
    </lineage>
</organism>
<comment type="caution">
    <text evidence="1">The sequence shown here is derived from an EMBL/GenBank/DDBJ whole genome shotgun (WGS) entry which is preliminary data.</text>
</comment>
<dbReference type="EMBL" id="CAJVCH010009758">
    <property type="protein sequence ID" value="CAG7667385.1"/>
    <property type="molecule type" value="Genomic_DNA"/>
</dbReference>
<evidence type="ECO:0000313" key="2">
    <source>
        <dbReference type="Proteomes" id="UP000708208"/>
    </source>
</evidence>
<name>A0A8J2JLR4_9HEXA</name>
<proteinExistence type="predicted"/>
<protein>
    <submittedName>
        <fullName evidence="1">Uncharacterized protein</fullName>
    </submittedName>
</protein>
<sequence length="46" mass="5186">MITSGNRYTHVDPKLWAVFNLIQEVSEKTAKNPIAFLFPSVAKLLP</sequence>
<reference evidence="1" key="1">
    <citation type="submission" date="2021-06" db="EMBL/GenBank/DDBJ databases">
        <authorList>
            <person name="Hodson N. C."/>
            <person name="Mongue J. A."/>
            <person name="Jaron S. K."/>
        </authorList>
    </citation>
    <scope>NUCLEOTIDE SEQUENCE</scope>
</reference>